<dbReference type="Pfam" id="PF05580">
    <property type="entry name" value="Peptidase_S55"/>
    <property type="match status" value="1"/>
</dbReference>
<sequence>MPSTLPPTRLRTRLAELALALLATCLGWAQPQGAPLIDLDDLQPGMKGEVWTVFKGSQPEAFSVQVTGILRNALGPGKSMILCELTDPRVQSMGAVAGMSGSPLYIDGKLAGVLAYQIQRFETVRHAGFTPIKDMLEVTALPASRDLLGPAPIPVKGASQSRSSLEGDIKPLTPAFSAGGLSPLVAGLLTPQFEALGLSFNALGGSLESGDLKSDISNRKSSPTLQPGGVVAVALAVGDITIAGTGTVSHVDGNHVLAFGHPMMSLGATELPMASAEVVTILPSQFNSIKVSNTGAIIGAFSQDRLSGIYGEIGREPAMVPVEISFPTRQNRKTLNFRAVRHEQVLPMIAATGLAQAVNGSNESGFTRGFRVTTTVEFPGSAPVELSQIYPGPQGFNQGLTDLVGNLSLWLFNPYERIFPDRIRFAVEDTPDTPQGIVEQLQVSRTNAAPGERVDLGLGWRGFQRPPVMENLTLDIPRAWAGKDLEILVTTGPVMDELTGRSRTVAVAQLRGFEEYISALREFRQSDGLYIAVVEKTRLLTDQRGTTPDMPGSLERIARGADEARFQRREALAPLWEQHILPGTLFNILLRKPLNVTD</sequence>
<feature type="signal peptide" evidence="1">
    <location>
        <begin position="1"/>
        <end position="29"/>
    </location>
</feature>
<dbReference type="AlphaFoldDB" id="A0A1D8AY45"/>
<dbReference type="Proteomes" id="UP000095228">
    <property type="component" value="Chromosome"/>
</dbReference>
<feature type="domain" description="Peptidase S55" evidence="2">
    <location>
        <begin position="1"/>
        <end position="151"/>
    </location>
</feature>
<accession>A0A1D8AY45</accession>
<evidence type="ECO:0000313" key="4">
    <source>
        <dbReference type="Proteomes" id="UP000095228"/>
    </source>
</evidence>
<keyword evidence="1" id="KW-0732">Signal</keyword>
<evidence type="ECO:0000313" key="3">
    <source>
        <dbReference type="EMBL" id="AOS45813.1"/>
    </source>
</evidence>
<evidence type="ECO:0000259" key="2">
    <source>
        <dbReference type="PROSITE" id="PS51494"/>
    </source>
</evidence>
<dbReference type="InterPro" id="IPR008763">
    <property type="entry name" value="Peptidase_S55"/>
</dbReference>
<proteinExistence type="predicted"/>
<keyword evidence="4" id="KW-1185">Reference proteome</keyword>
<dbReference type="PROSITE" id="PS51494">
    <property type="entry name" value="SPOIVB"/>
    <property type="match status" value="1"/>
</dbReference>
<organism evidence="3 4">
    <name type="scientific">Lacunisphaera limnophila</name>
    <dbReference type="NCBI Taxonomy" id="1838286"/>
    <lineage>
        <taxon>Bacteria</taxon>
        <taxon>Pseudomonadati</taxon>
        <taxon>Verrucomicrobiota</taxon>
        <taxon>Opitutia</taxon>
        <taxon>Opitutales</taxon>
        <taxon>Opitutaceae</taxon>
        <taxon>Lacunisphaera</taxon>
    </lineage>
</organism>
<dbReference type="EMBL" id="CP016094">
    <property type="protein sequence ID" value="AOS45813.1"/>
    <property type="molecule type" value="Genomic_DNA"/>
</dbReference>
<feature type="chain" id="PRO_5009105363" description="Peptidase S55 domain-containing protein" evidence="1">
    <location>
        <begin position="30"/>
        <end position="598"/>
    </location>
</feature>
<protein>
    <recommendedName>
        <fullName evidence="2">Peptidase S55 domain-containing protein</fullName>
    </recommendedName>
</protein>
<dbReference type="OrthoDB" id="9765242at2"/>
<gene>
    <name evidence="3" type="ORF">Verru16b_02902</name>
</gene>
<dbReference type="RefSeq" id="WP_069962923.1">
    <property type="nucleotide sequence ID" value="NZ_CP016094.1"/>
</dbReference>
<dbReference type="STRING" id="1838286.Verru16b_02902"/>
<evidence type="ECO:0000256" key="1">
    <source>
        <dbReference type="SAM" id="SignalP"/>
    </source>
</evidence>
<reference evidence="3 4" key="1">
    <citation type="submission" date="2016-06" db="EMBL/GenBank/DDBJ databases">
        <title>Three novel species with peptidoglycan cell walls form the new genus Lacunisphaera gen. nov. in the family Opitutaceae of the verrucomicrobial subdivision 4.</title>
        <authorList>
            <person name="Rast P."/>
            <person name="Gloeckner I."/>
            <person name="Jogler M."/>
            <person name="Boedeker C."/>
            <person name="Jeske O."/>
            <person name="Wiegand S."/>
            <person name="Reinhardt R."/>
            <person name="Schumann P."/>
            <person name="Rohde M."/>
            <person name="Spring S."/>
            <person name="Gloeckner F.O."/>
            <person name="Jogler C."/>
        </authorList>
    </citation>
    <scope>NUCLEOTIDE SEQUENCE [LARGE SCALE GENOMIC DNA]</scope>
    <source>
        <strain evidence="3 4">IG16b</strain>
    </source>
</reference>
<name>A0A1D8AY45_9BACT</name>
<dbReference type="KEGG" id="obg:Verru16b_02902"/>